<evidence type="ECO:0000256" key="1">
    <source>
        <dbReference type="ARBA" id="ARBA00005527"/>
    </source>
</evidence>
<feature type="domain" description="Protein kinase" evidence="13">
    <location>
        <begin position="72"/>
        <end position="354"/>
    </location>
</feature>
<dbReference type="GO" id="GO:0007165">
    <property type="term" value="P:signal transduction"/>
    <property type="evidence" value="ECO:0007669"/>
    <property type="project" value="TreeGrafter"/>
</dbReference>
<dbReference type="SUPFAM" id="SSF56112">
    <property type="entry name" value="Protein kinase-like (PK-like)"/>
    <property type="match status" value="1"/>
</dbReference>
<feature type="region of interest" description="Disordered" evidence="12">
    <location>
        <begin position="1"/>
        <end position="30"/>
    </location>
</feature>
<evidence type="ECO:0000256" key="6">
    <source>
        <dbReference type="ARBA" id="ARBA00022777"/>
    </source>
</evidence>
<dbReference type="PANTHER" id="PTHR24057">
    <property type="entry name" value="GLYCOGEN SYNTHASE KINASE-3 ALPHA"/>
    <property type="match status" value="1"/>
</dbReference>
<reference evidence="14" key="1">
    <citation type="journal article" date="2009" name="Rice">
        <title>De Novo Next Generation Sequencing of Plant Genomes.</title>
        <authorList>
            <person name="Rounsley S."/>
            <person name="Marri P.R."/>
            <person name="Yu Y."/>
            <person name="He R."/>
            <person name="Sisneros N."/>
            <person name="Goicoechea J.L."/>
            <person name="Lee S.J."/>
            <person name="Angelova A."/>
            <person name="Kudrna D."/>
            <person name="Luo M."/>
            <person name="Affourtit J."/>
            <person name="Desany B."/>
            <person name="Knight J."/>
            <person name="Niazi F."/>
            <person name="Egholm M."/>
            <person name="Wing R.A."/>
        </authorList>
    </citation>
    <scope>NUCLEOTIDE SEQUENCE [LARGE SCALE GENOMIC DNA]</scope>
    <source>
        <strain evidence="14">cv. IRGC 105608</strain>
    </source>
</reference>
<sequence length="406" mass="45883">MTSVGLVDSSSGFPETSTSGATDRLTDDISEMSIRDKEVEAVVVSGNSMDIGHTIVTTVGGRNGQPKQTISYIAERAVGRGSFGVVFQAKCLETGERVAVKKVLQDARYKNRELQTMQVLDHPNVACLKHYFCSTTAKEELYLNLVLEYVPETVHRVIRHYNKMSQRMPLIYVKLYMYQICRALAYIHNCVGVCHRDIKPQNILVKGEPNISYICSRYYRAPELIFGATEYTTAIDVWSAGCVLAELLLGQPVFPGDSGVDQLVEIIKFPPFLLAHAGDLLYFIQVLGTPTREEIKHMNPNYTEFKFPQIKAHPWHKIFHKRMPSEAVDLVSRLLQYSPHLRCSALEVLIHPFFDELRDPNARLPNGRTLPPLFNFKPRELKGASMEFLVKLVPQHAKKQCAFLGL</sequence>
<dbReference type="GO" id="GO:0005524">
    <property type="term" value="F:ATP binding"/>
    <property type="evidence" value="ECO:0007669"/>
    <property type="project" value="UniProtKB-UniRule"/>
</dbReference>
<dbReference type="PROSITE" id="PS00107">
    <property type="entry name" value="PROTEIN_KINASE_ATP"/>
    <property type="match status" value="1"/>
</dbReference>
<evidence type="ECO:0000256" key="4">
    <source>
        <dbReference type="ARBA" id="ARBA00022679"/>
    </source>
</evidence>
<dbReference type="eggNOG" id="KOG0658">
    <property type="taxonomic scope" value="Eukaryota"/>
</dbReference>
<dbReference type="InterPro" id="IPR011009">
    <property type="entry name" value="Kinase-like_dom_sf"/>
</dbReference>
<proteinExistence type="inferred from homology"/>
<reference evidence="14" key="2">
    <citation type="submission" date="2015-03" db="UniProtKB">
        <authorList>
            <consortium name="EnsemblPlants"/>
        </authorList>
    </citation>
    <scope>IDENTIFICATION</scope>
</reference>
<dbReference type="PANTHER" id="PTHR24057:SF34">
    <property type="entry name" value="NON-SPECIFIC SERINE_THREONINE PROTEIN KINASE"/>
    <property type="match status" value="1"/>
</dbReference>
<keyword evidence="15" id="KW-1185">Reference proteome</keyword>
<evidence type="ECO:0000256" key="10">
    <source>
        <dbReference type="PROSITE-ProRule" id="PRU10141"/>
    </source>
</evidence>
<dbReference type="Gene3D" id="1.10.510.10">
    <property type="entry name" value="Transferase(Phosphotransferase) domain 1"/>
    <property type="match status" value="1"/>
</dbReference>
<dbReference type="SMART" id="SM00220">
    <property type="entry name" value="S_TKc"/>
    <property type="match status" value="1"/>
</dbReference>
<keyword evidence="4" id="KW-0808">Transferase</keyword>
<dbReference type="HOGENOM" id="CLU_000288_181_20_1"/>
<dbReference type="FunFam" id="3.30.200.20:FF:000009">
    <property type="entry name" value="Glycogen synthase kinase-3 beta"/>
    <property type="match status" value="1"/>
</dbReference>
<evidence type="ECO:0000259" key="13">
    <source>
        <dbReference type="PROSITE" id="PS50011"/>
    </source>
</evidence>
<evidence type="ECO:0000256" key="12">
    <source>
        <dbReference type="SAM" id="MobiDB-lite"/>
    </source>
</evidence>
<evidence type="ECO:0000256" key="5">
    <source>
        <dbReference type="ARBA" id="ARBA00022741"/>
    </source>
</evidence>
<dbReference type="AlphaFoldDB" id="A0A0D3EMU5"/>
<organism evidence="14">
    <name type="scientific">Oryza barthii</name>
    <dbReference type="NCBI Taxonomy" id="65489"/>
    <lineage>
        <taxon>Eukaryota</taxon>
        <taxon>Viridiplantae</taxon>
        <taxon>Streptophyta</taxon>
        <taxon>Embryophyta</taxon>
        <taxon>Tracheophyta</taxon>
        <taxon>Spermatophyta</taxon>
        <taxon>Magnoliopsida</taxon>
        <taxon>Liliopsida</taxon>
        <taxon>Poales</taxon>
        <taxon>Poaceae</taxon>
        <taxon>BOP clade</taxon>
        <taxon>Oryzoideae</taxon>
        <taxon>Oryzeae</taxon>
        <taxon>Oryzinae</taxon>
        <taxon>Oryza</taxon>
    </lineage>
</organism>
<evidence type="ECO:0000256" key="11">
    <source>
        <dbReference type="RuleBase" id="RU000304"/>
    </source>
</evidence>
<dbReference type="PROSITE" id="PS00108">
    <property type="entry name" value="PROTEIN_KINASE_ST"/>
    <property type="match status" value="1"/>
</dbReference>
<evidence type="ECO:0000256" key="7">
    <source>
        <dbReference type="ARBA" id="ARBA00022840"/>
    </source>
</evidence>
<dbReference type="GO" id="GO:0005634">
    <property type="term" value="C:nucleus"/>
    <property type="evidence" value="ECO:0007669"/>
    <property type="project" value="TreeGrafter"/>
</dbReference>
<evidence type="ECO:0000256" key="3">
    <source>
        <dbReference type="ARBA" id="ARBA00022527"/>
    </source>
</evidence>
<dbReference type="GO" id="GO:0030154">
    <property type="term" value="P:cell differentiation"/>
    <property type="evidence" value="ECO:0007669"/>
    <property type="project" value="TreeGrafter"/>
</dbReference>
<dbReference type="PROSITE" id="PS50011">
    <property type="entry name" value="PROTEIN_KINASE_DOM"/>
    <property type="match status" value="1"/>
</dbReference>
<evidence type="ECO:0000313" key="14">
    <source>
        <dbReference type="EnsemblPlants" id="OBART01G12390.1"/>
    </source>
</evidence>
<dbReference type="CDD" id="cd14137">
    <property type="entry name" value="STKc_GSK3"/>
    <property type="match status" value="1"/>
</dbReference>
<keyword evidence="6" id="KW-0418">Kinase</keyword>
<evidence type="ECO:0000256" key="8">
    <source>
        <dbReference type="ARBA" id="ARBA00047899"/>
    </source>
</evidence>
<feature type="binding site" evidence="10">
    <location>
        <position position="102"/>
    </location>
    <ligand>
        <name>ATP</name>
        <dbReference type="ChEBI" id="CHEBI:30616"/>
    </ligand>
</feature>
<protein>
    <recommendedName>
        <fullName evidence="2">non-specific serine/threonine protein kinase</fullName>
        <ecNumber evidence="2">2.7.11.1</ecNumber>
    </recommendedName>
</protein>
<dbReference type="Gene3D" id="3.30.200.20">
    <property type="entry name" value="Phosphorylase Kinase, domain 1"/>
    <property type="match status" value="1"/>
</dbReference>
<comment type="catalytic activity">
    <reaction evidence="8">
        <text>L-threonyl-[protein] + ATP = O-phospho-L-threonyl-[protein] + ADP + H(+)</text>
        <dbReference type="Rhea" id="RHEA:46608"/>
        <dbReference type="Rhea" id="RHEA-COMP:11060"/>
        <dbReference type="Rhea" id="RHEA-COMP:11605"/>
        <dbReference type="ChEBI" id="CHEBI:15378"/>
        <dbReference type="ChEBI" id="CHEBI:30013"/>
        <dbReference type="ChEBI" id="CHEBI:30616"/>
        <dbReference type="ChEBI" id="CHEBI:61977"/>
        <dbReference type="ChEBI" id="CHEBI:456216"/>
        <dbReference type="EC" id="2.7.11.1"/>
    </reaction>
</comment>
<dbReference type="GO" id="GO:0004674">
    <property type="term" value="F:protein serine/threonine kinase activity"/>
    <property type="evidence" value="ECO:0007669"/>
    <property type="project" value="UniProtKB-KW"/>
</dbReference>
<dbReference type="InterPro" id="IPR039192">
    <property type="entry name" value="STKc_GSK3"/>
</dbReference>
<dbReference type="Gramene" id="OBART01G12390.1">
    <property type="protein sequence ID" value="OBART01G12390.1"/>
    <property type="gene ID" value="OBART01G12390"/>
</dbReference>
<dbReference type="EnsemblPlants" id="OBART01G12390.1">
    <property type="protein sequence ID" value="OBART01G12390.1"/>
    <property type="gene ID" value="OBART01G12390"/>
</dbReference>
<dbReference type="STRING" id="65489.A0A0D3EMU5"/>
<dbReference type="GO" id="GO:0005737">
    <property type="term" value="C:cytoplasm"/>
    <property type="evidence" value="ECO:0007669"/>
    <property type="project" value="TreeGrafter"/>
</dbReference>
<feature type="compositionally biased region" description="Polar residues" evidence="12">
    <location>
        <begin position="1"/>
        <end position="21"/>
    </location>
</feature>
<dbReference type="InterPro" id="IPR000719">
    <property type="entry name" value="Prot_kinase_dom"/>
</dbReference>
<keyword evidence="7 10" id="KW-0067">ATP-binding</keyword>
<evidence type="ECO:0000256" key="2">
    <source>
        <dbReference type="ARBA" id="ARBA00012513"/>
    </source>
</evidence>
<dbReference type="InterPro" id="IPR008271">
    <property type="entry name" value="Ser/Thr_kinase_AS"/>
</dbReference>
<dbReference type="InterPro" id="IPR050591">
    <property type="entry name" value="GSK-3"/>
</dbReference>
<dbReference type="InterPro" id="IPR017441">
    <property type="entry name" value="Protein_kinase_ATP_BS"/>
</dbReference>
<dbReference type="EC" id="2.7.11.1" evidence="2"/>
<evidence type="ECO:0000313" key="15">
    <source>
        <dbReference type="Proteomes" id="UP000026960"/>
    </source>
</evidence>
<keyword evidence="3 11" id="KW-0723">Serine/threonine-protein kinase</keyword>
<accession>A0A0D3EMU5</accession>
<name>A0A0D3EMU5_9ORYZ</name>
<comment type="similarity">
    <text evidence="1">Belongs to the protein kinase superfamily. CMGC Ser/Thr protein kinase family. GSK-3 subfamily.</text>
</comment>
<evidence type="ECO:0000256" key="9">
    <source>
        <dbReference type="ARBA" id="ARBA00048679"/>
    </source>
</evidence>
<dbReference type="Proteomes" id="UP000026960">
    <property type="component" value="Chromosome 1"/>
</dbReference>
<comment type="catalytic activity">
    <reaction evidence="9">
        <text>L-seryl-[protein] + ATP = O-phospho-L-seryl-[protein] + ADP + H(+)</text>
        <dbReference type="Rhea" id="RHEA:17989"/>
        <dbReference type="Rhea" id="RHEA-COMP:9863"/>
        <dbReference type="Rhea" id="RHEA-COMP:11604"/>
        <dbReference type="ChEBI" id="CHEBI:15378"/>
        <dbReference type="ChEBI" id="CHEBI:29999"/>
        <dbReference type="ChEBI" id="CHEBI:30616"/>
        <dbReference type="ChEBI" id="CHEBI:83421"/>
        <dbReference type="ChEBI" id="CHEBI:456216"/>
        <dbReference type="EC" id="2.7.11.1"/>
    </reaction>
</comment>
<dbReference type="Pfam" id="PF00069">
    <property type="entry name" value="Pkinase"/>
    <property type="match status" value="2"/>
</dbReference>
<dbReference type="PaxDb" id="65489-OBART01G12390.1"/>
<keyword evidence="5 10" id="KW-0547">Nucleotide-binding</keyword>